<feature type="coiled-coil region" evidence="2">
    <location>
        <begin position="68"/>
        <end position="151"/>
    </location>
</feature>
<dbReference type="AlphaFoldDB" id="A0A8B9G8N4"/>
<proteinExistence type="predicted"/>
<keyword evidence="1 2" id="KW-0175">Coiled coil</keyword>
<organism evidence="4 5">
    <name type="scientific">Amazona collaria</name>
    <name type="common">yellow-billed parrot</name>
    <dbReference type="NCBI Taxonomy" id="241587"/>
    <lineage>
        <taxon>Eukaryota</taxon>
        <taxon>Metazoa</taxon>
        <taxon>Chordata</taxon>
        <taxon>Craniata</taxon>
        <taxon>Vertebrata</taxon>
        <taxon>Euteleostomi</taxon>
        <taxon>Archelosauria</taxon>
        <taxon>Archosauria</taxon>
        <taxon>Dinosauria</taxon>
        <taxon>Saurischia</taxon>
        <taxon>Theropoda</taxon>
        <taxon>Coelurosauria</taxon>
        <taxon>Aves</taxon>
        <taxon>Neognathae</taxon>
        <taxon>Neoaves</taxon>
        <taxon>Telluraves</taxon>
        <taxon>Australaves</taxon>
        <taxon>Psittaciformes</taxon>
        <taxon>Psittacidae</taxon>
        <taxon>Amazona</taxon>
    </lineage>
</organism>
<name>A0A8B9G8N4_9PSIT</name>
<reference evidence="4" key="1">
    <citation type="submission" date="2025-08" db="UniProtKB">
        <authorList>
            <consortium name="Ensembl"/>
        </authorList>
    </citation>
    <scope>IDENTIFICATION</scope>
</reference>
<evidence type="ECO:0000256" key="1">
    <source>
        <dbReference type="ARBA" id="ARBA00023054"/>
    </source>
</evidence>
<dbReference type="PANTHER" id="PTHR21683">
    <property type="entry name" value="COILED-COIL DOMAIN-CONTAINING PROTEIN 42 LIKE-2-LIKE-RELATED"/>
    <property type="match status" value="1"/>
</dbReference>
<dbReference type="InterPro" id="IPR051147">
    <property type="entry name" value="CFAP_domain-containing"/>
</dbReference>
<accession>A0A8B9G8N4</accession>
<dbReference type="Pfam" id="PF13863">
    <property type="entry name" value="DUF4200"/>
    <property type="match status" value="1"/>
</dbReference>
<dbReference type="GO" id="GO:0005856">
    <property type="term" value="C:cytoskeleton"/>
    <property type="evidence" value="ECO:0007669"/>
    <property type="project" value="UniProtKB-ARBA"/>
</dbReference>
<evidence type="ECO:0000259" key="3">
    <source>
        <dbReference type="Pfam" id="PF13863"/>
    </source>
</evidence>
<dbReference type="Proteomes" id="UP000694522">
    <property type="component" value="Unplaced"/>
</dbReference>
<dbReference type="Ensembl" id="ENSACOT00000021475.1">
    <property type="protein sequence ID" value="ENSACOP00000020729.1"/>
    <property type="gene ID" value="ENSACOG00000014254.1"/>
</dbReference>
<dbReference type="PANTHER" id="PTHR21683:SF9">
    <property type="entry name" value="CILIA- AND FLAGELLA-ASSOCIATED PROTEIN 73"/>
    <property type="match status" value="1"/>
</dbReference>
<dbReference type="InterPro" id="IPR025252">
    <property type="entry name" value="DUF4200"/>
</dbReference>
<keyword evidence="5" id="KW-1185">Reference proteome</keyword>
<sequence>MGEQAWLPVLSSGGPCRVLLMPWRWVPPPGHSELHTAHGRMVLRPSTCLLLKRREVAEVERALRRQREVRFRQRMERLAQRRQQLDQREQRLRDVGLNFTAFLQASAVRQERALQRAAEARAQVAEQDAEAARLHQQLAGLQQHRDRLAQRLRSLHPAASEPPLAAQFQDVRSMLAHFEALLAMRAALVQEAEAGQERLVQGWARLRGYREETLGELLCIASERAQLHACLEAAHREVLQGESCWAHAQSTATEKTLLLAQLKLAVLNLFHLATAPLKVHADTALEDTEQQMDTVSAASPLGRGTRGRSCPRMAVASGSHLQVLLCMQDLAAICAELRPRQPGPCPAATSVHHRGATEP</sequence>
<evidence type="ECO:0000313" key="5">
    <source>
        <dbReference type="Proteomes" id="UP000694522"/>
    </source>
</evidence>
<evidence type="ECO:0000313" key="4">
    <source>
        <dbReference type="Ensembl" id="ENSACOP00000020729.1"/>
    </source>
</evidence>
<protein>
    <recommendedName>
        <fullName evidence="3">DUF4200 domain-containing protein</fullName>
    </recommendedName>
</protein>
<evidence type="ECO:0000256" key="2">
    <source>
        <dbReference type="SAM" id="Coils"/>
    </source>
</evidence>
<reference evidence="4" key="2">
    <citation type="submission" date="2025-09" db="UniProtKB">
        <authorList>
            <consortium name="Ensembl"/>
        </authorList>
    </citation>
    <scope>IDENTIFICATION</scope>
</reference>
<feature type="domain" description="DUF4200" evidence="3">
    <location>
        <begin position="50"/>
        <end position="156"/>
    </location>
</feature>